<dbReference type="AlphaFoldDB" id="A0AAV2H5T9"/>
<dbReference type="InterPro" id="IPR011029">
    <property type="entry name" value="DEATH-like_dom_sf"/>
</dbReference>
<dbReference type="InterPro" id="IPR037939">
    <property type="entry name" value="CRADD"/>
</dbReference>
<comment type="caution">
    <text evidence="2">The sequence shown here is derived from an EMBL/GenBank/DDBJ whole genome shotgun (WGS) entry which is preliminary data.</text>
</comment>
<evidence type="ECO:0000313" key="2">
    <source>
        <dbReference type="EMBL" id="CAL1528960.1"/>
    </source>
</evidence>
<name>A0AAV2H5T9_LYMST</name>
<evidence type="ECO:0000259" key="1">
    <source>
        <dbReference type="PROSITE" id="PS50209"/>
    </source>
</evidence>
<dbReference type="SUPFAM" id="SSF47986">
    <property type="entry name" value="DEATH domain"/>
    <property type="match status" value="1"/>
</dbReference>
<dbReference type="GO" id="GO:0002020">
    <property type="term" value="F:protease binding"/>
    <property type="evidence" value="ECO:0007669"/>
    <property type="project" value="InterPro"/>
</dbReference>
<reference evidence="2 3" key="1">
    <citation type="submission" date="2024-04" db="EMBL/GenBank/DDBJ databases">
        <authorList>
            <consortium name="Genoscope - CEA"/>
            <person name="William W."/>
        </authorList>
    </citation>
    <scope>NUCLEOTIDE SEQUENCE [LARGE SCALE GENOMIC DNA]</scope>
</reference>
<accession>A0AAV2H5T9</accession>
<evidence type="ECO:0000313" key="3">
    <source>
        <dbReference type="Proteomes" id="UP001497497"/>
    </source>
</evidence>
<gene>
    <name evidence="2" type="ORF">GSLYS_00003130001</name>
</gene>
<dbReference type="GO" id="GO:0070513">
    <property type="term" value="F:death domain binding"/>
    <property type="evidence" value="ECO:0007669"/>
    <property type="project" value="InterPro"/>
</dbReference>
<organism evidence="2 3">
    <name type="scientific">Lymnaea stagnalis</name>
    <name type="common">Great pond snail</name>
    <name type="synonym">Helix stagnalis</name>
    <dbReference type="NCBI Taxonomy" id="6523"/>
    <lineage>
        <taxon>Eukaryota</taxon>
        <taxon>Metazoa</taxon>
        <taxon>Spiralia</taxon>
        <taxon>Lophotrochozoa</taxon>
        <taxon>Mollusca</taxon>
        <taxon>Gastropoda</taxon>
        <taxon>Heterobranchia</taxon>
        <taxon>Euthyneura</taxon>
        <taxon>Panpulmonata</taxon>
        <taxon>Hygrophila</taxon>
        <taxon>Lymnaeoidea</taxon>
        <taxon>Lymnaeidae</taxon>
        <taxon>Lymnaea</taxon>
    </lineage>
</organism>
<dbReference type="Gene3D" id="1.10.533.10">
    <property type="entry name" value="Death Domain, Fas"/>
    <property type="match status" value="1"/>
</dbReference>
<proteinExistence type="predicted"/>
<dbReference type="CDD" id="cd01671">
    <property type="entry name" value="CARD"/>
    <property type="match status" value="1"/>
</dbReference>
<dbReference type="GO" id="GO:0042981">
    <property type="term" value="P:regulation of apoptotic process"/>
    <property type="evidence" value="ECO:0007669"/>
    <property type="project" value="InterPro"/>
</dbReference>
<protein>
    <recommendedName>
        <fullName evidence="1">CARD domain-containing protein</fullName>
    </recommendedName>
</protein>
<dbReference type="Pfam" id="PF00619">
    <property type="entry name" value="CARD"/>
    <property type="match status" value="1"/>
</dbReference>
<sequence length="106" mass="12005">MDKAHKEIIQKNFMKLVDEISTQVEQVTSLLLNEHQIITKRMWEDVVQANNTLSRKADALLTLLLTRGPHAFNALYEAVKTAELNGAADILMPQNAPHWKKPDVDS</sequence>
<dbReference type="Proteomes" id="UP001497497">
    <property type="component" value="Unassembled WGS sequence"/>
</dbReference>
<dbReference type="SMART" id="SM00114">
    <property type="entry name" value="CARD"/>
    <property type="match status" value="1"/>
</dbReference>
<dbReference type="PANTHER" id="PTHR15034">
    <property type="entry name" value="DEATH DOMAIN-CONTAINING PROTEIN CRADD"/>
    <property type="match status" value="1"/>
</dbReference>
<feature type="domain" description="CARD" evidence="1">
    <location>
        <begin position="1"/>
        <end position="94"/>
    </location>
</feature>
<dbReference type="PANTHER" id="PTHR15034:SF5">
    <property type="entry name" value="DEATH DOMAIN-CONTAINING PROTEIN CRADD"/>
    <property type="match status" value="1"/>
</dbReference>
<dbReference type="PROSITE" id="PS50209">
    <property type="entry name" value="CARD"/>
    <property type="match status" value="1"/>
</dbReference>
<dbReference type="EMBL" id="CAXITT010000040">
    <property type="protein sequence ID" value="CAL1528960.1"/>
    <property type="molecule type" value="Genomic_DNA"/>
</dbReference>
<keyword evidence="3" id="KW-1185">Reference proteome</keyword>
<dbReference type="InterPro" id="IPR001315">
    <property type="entry name" value="CARD"/>
</dbReference>